<dbReference type="GO" id="GO:0019646">
    <property type="term" value="P:aerobic electron transport chain"/>
    <property type="evidence" value="ECO:0007669"/>
    <property type="project" value="TreeGrafter"/>
</dbReference>
<dbReference type="GO" id="GO:0009055">
    <property type="term" value="F:electron transfer activity"/>
    <property type="evidence" value="ECO:0007669"/>
    <property type="project" value="TreeGrafter"/>
</dbReference>
<feature type="transmembrane region" description="Helical" evidence="12">
    <location>
        <begin position="82"/>
        <end position="102"/>
    </location>
</feature>
<dbReference type="PANTHER" id="PTHR43141:SF5">
    <property type="entry name" value="CYTOCHROME BD-I UBIQUINOL OXIDASE SUBUNIT 2"/>
    <property type="match status" value="1"/>
</dbReference>
<feature type="transmembrane region" description="Helical" evidence="12">
    <location>
        <begin position="153"/>
        <end position="174"/>
    </location>
</feature>
<evidence type="ECO:0000256" key="9">
    <source>
        <dbReference type="ARBA" id="ARBA00022989"/>
    </source>
</evidence>
<name>A0A2M9CPL1_9CELL</name>
<dbReference type="Pfam" id="PF02322">
    <property type="entry name" value="Cyt_bd_oxida_II"/>
    <property type="match status" value="1"/>
</dbReference>
<dbReference type="InterPro" id="IPR003317">
    <property type="entry name" value="Cyt-d_oxidase_su2"/>
</dbReference>
<sequence length="378" mass="40501">MDLAILWFVLIAVLWTGYLVLEGFDFGVGMLLPVLGRKDKERRVLINTIGPVWDGNEVWLLTAGGATFAAFPEWYATLFSGFYIPLLLILLALIVRVVAFEWRGKIADPAWARRADLAIIVGSWIPSVLWGVAFANLVRGVELDADHQFTGGFFSLLSPFALLGGLVTLSLFLLHGAVFLALKTDGPIRAEARRLAGYFSVAAIVLAGGWAVWAQIAYSVGWTWIAVVVAAVCLVGVLAANARGAEGWAFGLSAGAIVAAVVLIFGSMYPDVMPATDPANSLTIEGASSSDYTLTVMTWVALILVPVVLLYQGWTYWVFRRRISTEHIPEPIGLSWEKVRSAAFGSGSRGAAAHLDLTVADDDTAAASSGRGGGAERE</sequence>
<dbReference type="EMBL" id="PGFE01000002">
    <property type="protein sequence ID" value="PJJ73823.1"/>
    <property type="molecule type" value="Genomic_DNA"/>
</dbReference>
<evidence type="ECO:0000256" key="10">
    <source>
        <dbReference type="ARBA" id="ARBA00023004"/>
    </source>
</evidence>
<dbReference type="PANTHER" id="PTHR43141">
    <property type="entry name" value="CYTOCHROME BD2 SUBUNIT II"/>
    <property type="match status" value="1"/>
</dbReference>
<evidence type="ECO:0000256" key="2">
    <source>
        <dbReference type="ARBA" id="ARBA00007543"/>
    </source>
</evidence>
<dbReference type="RefSeq" id="WP_100422525.1">
    <property type="nucleotide sequence ID" value="NZ_BOOX01000018.1"/>
</dbReference>
<evidence type="ECO:0000256" key="5">
    <source>
        <dbReference type="ARBA" id="ARBA00022617"/>
    </source>
</evidence>
<evidence type="ECO:0000256" key="11">
    <source>
        <dbReference type="ARBA" id="ARBA00023136"/>
    </source>
</evidence>
<feature type="transmembrane region" description="Helical" evidence="12">
    <location>
        <begin position="222"/>
        <end position="240"/>
    </location>
</feature>
<evidence type="ECO:0000256" key="4">
    <source>
        <dbReference type="ARBA" id="ARBA00022475"/>
    </source>
</evidence>
<evidence type="ECO:0000313" key="14">
    <source>
        <dbReference type="Proteomes" id="UP000231693"/>
    </source>
</evidence>
<comment type="subcellular location">
    <subcellularLocation>
        <location evidence="1">Cell membrane</location>
        <topology evidence="1">Multi-pass membrane protein</topology>
    </subcellularLocation>
</comment>
<dbReference type="OrthoDB" id="9776710at2"/>
<feature type="transmembrane region" description="Helical" evidence="12">
    <location>
        <begin position="195"/>
        <end position="216"/>
    </location>
</feature>
<dbReference type="GO" id="GO:0016682">
    <property type="term" value="F:oxidoreductase activity, acting on diphenols and related substances as donors, oxygen as acceptor"/>
    <property type="evidence" value="ECO:0007669"/>
    <property type="project" value="TreeGrafter"/>
</dbReference>
<dbReference type="GO" id="GO:0005886">
    <property type="term" value="C:plasma membrane"/>
    <property type="evidence" value="ECO:0007669"/>
    <property type="project" value="UniProtKB-SubCell"/>
</dbReference>
<keyword evidence="8" id="KW-0249">Electron transport</keyword>
<feature type="transmembrane region" description="Helical" evidence="12">
    <location>
        <begin position="6"/>
        <end position="36"/>
    </location>
</feature>
<evidence type="ECO:0000256" key="7">
    <source>
        <dbReference type="ARBA" id="ARBA00022723"/>
    </source>
</evidence>
<dbReference type="Proteomes" id="UP000231693">
    <property type="component" value="Unassembled WGS sequence"/>
</dbReference>
<proteinExistence type="inferred from homology"/>
<keyword evidence="4" id="KW-1003">Cell membrane</keyword>
<reference evidence="13 14" key="1">
    <citation type="submission" date="2017-11" db="EMBL/GenBank/DDBJ databases">
        <title>Genomic Encyclopedia of Archaeal and Bacterial Type Strains, Phase II (KMG-II): From Individual Species to Whole Genera.</title>
        <authorList>
            <person name="Goeker M."/>
        </authorList>
    </citation>
    <scope>NUCLEOTIDE SEQUENCE [LARGE SCALE GENOMIC DNA]</scope>
    <source>
        <strain evidence="13 14">DSM 25478</strain>
    </source>
</reference>
<feature type="transmembrane region" description="Helical" evidence="12">
    <location>
        <begin position="296"/>
        <end position="319"/>
    </location>
</feature>
<keyword evidence="11 12" id="KW-0472">Membrane</keyword>
<evidence type="ECO:0000313" key="13">
    <source>
        <dbReference type="EMBL" id="PJJ73823.1"/>
    </source>
</evidence>
<dbReference type="PIRSF" id="PIRSF000267">
    <property type="entry name" value="Cyt_oxidse_sub2"/>
    <property type="match status" value="1"/>
</dbReference>
<feature type="transmembrane region" description="Helical" evidence="12">
    <location>
        <begin position="114"/>
        <end position="133"/>
    </location>
</feature>
<comment type="caution">
    <text evidence="13">The sequence shown here is derived from an EMBL/GenBank/DDBJ whole genome shotgun (WGS) entry which is preliminary data.</text>
</comment>
<evidence type="ECO:0000256" key="8">
    <source>
        <dbReference type="ARBA" id="ARBA00022982"/>
    </source>
</evidence>
<accession>A0A2M9CPL1</accession>
<keyword evidence="6 12" id="KW-0812">Transmembrane</keyword>
<dbReference type="GO" id="GO:0070069">
    <property type="term" value="C:cytochrome complex"/>
    <property type="evidence" value="ECO:0007669"/>
    <property type="project" value="TreeGrafter"/>
</dbReference>
<keyword evidence="9 12" id="KW-1133">Transmembrane helix</keyword>
<keyword evidence="7" id="KW-0479">Metal-binding</keyword>
<protein>
    <submittedName>
        <fullName evidence="13">Cytochrome bd-I ubiquinol oxidase subunit 2 apoprotein</fullName>
    </submittedName>
</protein>
<organism evidence="13 14">
    <name type="scientific">Sediminihabitans luteus</name>
    <dbReference type="NCBI Taxonomy" id="1138585"/>
    <lineage>
        <taxon>Bacteria</taxon>
        <taxon>Bacillati</taxon>
        <taxon>Actinomycetota</taxon>
        <taxon>Actinomycetes</taxon>
        <taxon>Micrococcales</taxon>
        <taxon>Cellulomonadaceae</taxon>
        <taxon>Sediminihabitans</taxon>
    </lineage>
</organism>
<dbReference type="AlphaFoldDB" id="A0A2M9CPL1"/>
<keyword evidence="5" id="KW-0349">Heme</keyword>
<evidence type="ECO:0000256" key="1">
    <source>
        <dbReference type="ARBA" id="ARBA00004651"/>
    </source>
</evidence>
<evidence type="ECO:0000256" key="12">
    <source>
        <dbReference type="SAM" id="Phobius"/>
    </source>
</evidence>
<keyword evidence="14" id="KW-1185">Reference proteome</keyword>
<keyword evidence="3" id="KW-0813">Transport</keyword>
<dbReference type="GO" id="GO:0046872">
    <property type="term" value="F:metal ion binding"/>
    <property type="evidence" value="ECO:0007669"/>
    <property type="project" value="UniProtKB-KW"/>
</dbReference>
<evidence type="ECO:0000256" key="6">
    <source>
        <dbReference type="ARBA" id="ARBA00022692"/>
    </source>
</evidence>
<dbReference type="NCBIfam" id="TIGR00203">
    <property type="entry name" value="cydB"/>
    <property type="match status" value="1"/>
</dbReference>
<evidence type="ECO:0000256" key="3">
    <source>
        <dbReference type="ARBA" id="ARBA00022448"/>
    </source>
</evidence>
<comment type="similarity">
    <text evidence="2">Belongs to the cytochrome ubiquinol oxidase subunit 2 family.</text>
</comment>
<gene>
    <name evidence="13" type="ORF">CLV28_1304</name>
</gene>
<keyword evidence="10" id="KW-0408">Iron</keyword>
<feature type="transmembrane region" description="Helical" evidence="12">
    <location>
        <begin position="247"/>
        <end position="269"/>
    </location>
</feature>